<dbReference type="AlphaFoldDB" id="A0A2M4D2I0"/>
<feature type="signal peptide" evidence="2">
    <location>
        <begin position="1"/>
        <end position="16"/>
    </location>
</feature>
<evidence type="ECO:0000256" key="1">
    <source>
        <dbReference type="SAM" id="MobiDB-lite"/>
    </source>
</evidence>
<feature type="region of interest" description="Disordered" evidence="1">
    <location>
        <begin position="24"/>
        <end position="51"/>
    </location>
</feature>
<evidence type="ECO:0000256" key="2">
    <source>
        <dbReference type="SAM" id="SignalP"/>
    </source>
</evidence>
<name>A0A2M4D2I0_ANODA</name>
<reference evidence="3" key="1">
    <citation type="submission" date="2018-01" db="EMBL/GenBank/DDBJ databases">
        <title>An insight into the sialome of Amazonian anophelines.</title>
        <authorList>
            <person name="Ribeiro J.M."/>
            <person name="Scarpassa V."/>
            <person name="Calvo E."/>
        </authorList>
    </citation>
    <scope>NUCLEOTIDE SEQUENCE</scope>
</reference>
<accession>A0A2M4D2I0</accession>
<keyword evidence="2" id="KW-0732">Signal</keyword>
<organism evidence="3">
    <name type="scientific">Anopheles darlingi</name>
    <name type="common">Mosquito</name>
    <dbReference type="NCBI Taxonomy" id="43151"/>
    <lineage>
        <taxon>Eukaryota</taxon>
        <taxon>Metazoa</taxon>
        <taxon>Ecdysozoa</taxon>
        <taxon>Arthropoda</taxon>
        <taxon>Hexapoda</taxon>
        <taxon>Insecta</taxon>
        <taxon>Pterygota</taxon>
        <taxon>Neoptera</taxon>
        <taxon>Endopterygota</taxon>
        <taxon>Diptera</taxon>
        <taxon>Nematocera</taxon>
        <taxon>Culicoidea</taxon>
        <taxon>Culicidae</taxon>
        <taxon>Anophelinae</taxon>
        <taxon>Anopheles</taxon>
    </lineage>
</organism>
<dbReference type="EMBL" id="GGFL01007533">
    <property type="protein sequence ID" value="MBW71711.1"/>
    <property type="molecule type" value="Transcribed_RNA"/>
</dbReference>
<sequence length="128" mass="14729">MHQILALFALFPETSGAEMLVEVNEPFTSKKKKRTQNPERKKGKPKKAASSYPVSFLAHRFWPTIAPQPRGSADVALLCEQRDNLIYLIAATRRNDWHEKGKQIKNTLNRRHYCTSRVCVCVCVCEVW</sequence>
<proteinExistence type="predicted"/>
<feature type="chain" id="PRO_5014882632" evidence="2">
    <location>
        <begin position="17"/>
        <end position="128"/>
    </location>
</feature>
<feature type="compositionally biased region" description="Basic residues" evidence="1">
    <location>
        <begin position="29"/>
        <end position="47"/>
    </location>
</feature>
<evidence type="ECO:0000313" key="3">
    <source>
        <dbReference type="EMBL" id="MBW71711.1"/>
    </source>
</evidence>
<protein>
    <submittedName>
        <fullName evidence="3">Putative secreted protein</fullName>
    </submittedName>
</protein>